<dbReference type="AlphaFoldDB" id="A0AAE3E940"/>
<proteinExistence type="predicted"/>
<evidence type="ECO:0000313" key="1">
    <source>
        <dbReference type="EMBL" id="MCC2229640.1"/>
    </source>
</evidence>
<dbReference type="RefSeq" id="WP_308452426.1">
    <property type="nucleotide sequence ID" value="NZ_JAJEQR010000003.1"/>
</dbReference>
<reference evidence="1" key="1">
    <citation type="submission" date="2021-10" db="EMBL/GenBank/DDBJ databases">
        <title>Anaerobic single-cell dispensing facilitates the cultivation of human gut bacteria.</title>
        <authorList>
            <person name="Afrizal A."/>
        </authorList>
    </citation>
    <scope>NUCLEOTIDE SEQUENCE</scope>
    <source>
        <strain evidence="1">CLA-AA-H215</strain>
    </source>
</reference>
<accession>A0AAE3E940</accession>
<name>A0AAE3E940_9FIRM</name>
<evidence type="ECO:0000313" key="2">
    <source>
        <dbReference type="Proteomes" id="UP001198182"/>
    </source>
</evidence>
<comment type="caution">
    <text evidence="1">The sequence shown here is derived from an EMBL/GenBank/DDBJ whole genome shotgun (WGS) entry which is preliminary data.</text>
</comment>
<protein>
    <recommendedName>
        <fullName evidence="3">Phage tail protein</fullName>
    </recommendedName>
</protein>
<dbReference type="EMBL" id="JAJEQR010000003">
    <property type="protein sequence ID" value="MCC2229640.1"/>
    <property type="molecule type" value="Genomic_DNA"/>
</dbReference>
<sequence length="187" mass="20304">MASFGAKYIKFAGIKGEPAGKLPIYEAAVELGKLVKAELTVNIATGELYANNMLAEKSDEFISGTLAVEVDDMEKEVEGAVYGSAYNDGELVDNAADVVPYGGLAYYKTLQRSGKPVFEACYYPKAKAILSTDTAATKGSSITFNTKPLSFTIYEPDNGDWRYRKEFATEKEAIAYVDEKLGRTAEA</sequence>
<gene>
    <name evidence="1" type="ORF">LKD81_01310</name>
</gene>
<keyword evidence="2" id="KW-1185">Reference proteome</keyword>
<organism evidence="1 2">
    <name type="scientific">Hominifimenecus microfluidus</name>
    <dbReference type="NCBI Taxonomy" id="2885348"/>
    <lineage>
        <taxon>Bacteria</taxon>
        <taxon>Bacillati</taxon>
        <taxon>Bacillota</taxon>
        <taxon>Clostridia</taxon>
        <taxon>Lachnospirales</taxon>
        <taxon>Lachnospiraceae</taxon>
        <taxon>Hominifimenecus</taxon>
    </lineage>
</organism>
<dbReference type="Proteomes" id="UP001198182">
    <property type="component" value="Unassembled WGS sequence"/>
</dbReference>
<evidence type="ECO:0008006" key="3">
    <source>
        <dbReference type="Google" id="ProtNLM"/>
    </source>
</evidence>